<keyword evidence="2" id="KW-0732">Signal</keyword>
<feature type="chain" id="PRO_5040886955" description="Peptidase inhibitor family I36" evidence="2">
    <location>
        <begin position="29"/>
        <end position="149"/>
    </location>
</feature>
<reference evidence="3" key="1">
    <citation type="submission" date="2022-06" db="EMBL/GenBank/DDBJ databases">
        <title>Novel species in genus nocardia.</title>
        <authorList>
            <person name="Li F."/>
        </authorList>
    </citation>
    <scope>NUCLEOTIDE SEQUENCE</scope>
    <source>
        <strain evidence="3">CDC141</strain>
    </source>
</reference>
<gene>
    <name evidence="3" type="ORF">NDR86_36740</name>
</gene>
<comment type="caution">
    <text evidence="3">The sequence shown here is derived from an EMBL/GenBank/DDBJ whole genome shotgun (WGS) entry which is preliminary data.</text>
</comment>
<proteinExistence type="predicted"/>
<feature type="region of interest" description="Disordered" evidence="1">
    <location>
        <begin position="39"/>
        <end position="59"/>
    </location>
</feature>
<keyword evidence="4" id="KW-1185">Reference proteome</keyword>
<organism evidence="3 4">
    <name type="scientific">Nocardia pulmonis</name>
    <dbReference type="NCBI Taxonomy" id="2951408"/>
    <lineage>
        <taxon>Bacteria</taxon>
        <taxon>Bacillati</taxon>
        <taxon>Actinomycetota</taxon>
        <taxon>Actinomycetes</taxon>
        <taxon>Mycobacteriales</taxon>
        <taxon>Nocardiaceae</taxon>
        <taxon>Nocardia</taxon>
    </lineage>
</organism>
<sequence>MHMRKNALPRKFLNTALLSLLLSAAALAPTIPAASASDLASKTTASNTAQPDGEALPADAAPLPGTCGDEFKPIVGGDAWAYWKLTCSGGWITMSGWVDDLNADGKCAYVRGEFNDKTFVAKNCPATSPKTNFSWSRPGRFANGYLYVR</sequence>
<evidence type="ECO:0000313" key="3">
    <source>
        <dbReference type="EMBL" id="MCM6779039.1"/>
    </source>
</evidence>
<dbReference type="Proteomes" id="UP001139157">
    <property type="component" value="Unassembled WGS sequence"/>
</dbReference>
<evidence type="ECO:0000256" key="2">
    <source>
        <dbReference type="SAM" id="SignalP"/>
    </source>
</evidence>
<protein>
    <recommendedName>
        <fullName evidence="5">Peptidase inhibitor family I36</fullName>
    </recommendedName>
</protein>
<dbReference type="RefSeq" id="WP_251918867.1">
    <property type="nucleotide sequence ID" value="NZ_JAMRXG010000035.1"/>
</dbReference>
<evidence type="ECO:0000313" key="4">
    <source>
        <dbReference type="Proteomes" id="UP001139157"/>
    </source>
</evidence>
<evidence type="ECO:0008006" key="5">
    <source>
        <dbReference type="Google" id="ProtNLM"/>
    </source>
</evidence>
<dbReference type="AlphaFoldDB" id="A0A9X2EDS5"/>
<dbReference type="EMBL" id="JAMRXG010000035">
    <property type="protein sequence ID" value="MCM6779039.1"/>
    <property type="molecule type" value="Genomic_DNA"/>
</dbReference>
<feature type="compositionally biased region" description="Polar residues" evidence="1">
    <location>
        <begin position="39"/>
        <end position="50"/>
    </location>
</feature>
<name>A0A9X2EDS5_9NOCA</name>
<feature type="signal peptide" evidence="2">
    <location>
        <begin position="1"/>
        <end position="28"/>
    </location>
</feature>
<accession>A0A9X2EDS5</accession>
<evidence type="ECO:0000256" key="1">
    <source>
        <dbReference type="SAM" id="MobiDB-lite"/>
    </source>
</evidence>